<dbReference type="EMBL" id="MU003708">
    <property type="protein sequence ID" value="KAF2806068.1"/>
    <property type="molecule type" value="Genomic_DNA"/>
</dbReference>
<organism evidence="1">
    <name type="scientific">Mytilinidion resinicola</name>
    <dbReference type="NCBI Taxonomy" id="574789"/>
    <lineage>
        <taxon>Eukaryota</taxon>
        <taxon>Fungi</taxon>
        <taxon>Dikarya</taxon>
        <taxon>Ascomycota</taxon>
        <taxon>Pezizomycotina</taxon>
        <taxon>Dothideomycetes</taxon>
        <taxon>Pleosporomycetidae</taxon>
        <taxon>Mytilinidiales</taxon>
        <taxon>Mytilinidiaceae</taxon>
        <taxon>Mytilinidion</taxon>
    </lineage>
</organism>
<dbReference type="GeneID" id="54461645"/>
<evidence type="ECO:0000313" key="1">
    <source>
        <dbReference type="EMBL" id="KAF2806068.1"/>
    </source>
</evidence>
<name>A0A6A6YBW6_9PEZI</name>
<evidence type="ECO:0000313" key="2">
    <source>
        <dbReference type="Proteomes" id="UP000504636"/>
    </source>
</evidence>
<proteinExistence type="predicted"/>
<accession>A0A6A6YBW6</accession>
<dbReference type="AlphaFoldDB" id="A0A6A6YBW6"/>
<sequence length="109" mass="12419">MGFLYVSPARGNFQFRHLNRRSQTPHAPTAYILFTRLPSLSTNQAARSRFPQANLKECSNFLTPKVESRIEPETNYKTQVRFVDGSETLPREVNAWTPAAGLHSVWPTN</sequence>
<reference evidence="1 3" key="1">
    <citation type="journal article" date="2020" name="Stud. Mycol.">
        <title>101 Dothideomycetes genomes: a test case for predicting lifestyles and emergence of pathogens.</title>
        <authorList>
            <person name="Haridas S."/>
            <person name="Albert R."/>
            <person name="Binder M."/>
            <person name="Bloem J."/>
            <person name="Labutti K."/>
            <person name="Salamov A."/>
            <person name="Andreopoulos B."/>
            <person name="Baker S."/>
            <person name="Barry K."/>
            <person name="Bills G."/>
            <person name="Bluhm B."/>
            <person name="Cannon C."/>
            <person name="Castanera R."/>
            <person name="Culley D."/>
            <person name="Daum C."/>
            <person name="Ezra D."/>
            <person name="Gonzalez J."/>
            <person name="Henrissat B."/>
            <person name="Kuo A."/>
            <person name="Liang C."/>
            <person name="Lipzen A."/>
            <person name="Lutzoni F."/>
            <person name="Magnuson J."/>
            <person name="Mondo S."/>
            <person name="Nolan M."/>
            <person name="Ohm R."/>
            <person name="Pangilinan J."/>
            <person name="Park H.-J."/>
            <person name="Ramirez L."/>
            <person name="Alfaro M."/>
            <person name="Sun H."/>
            <person name="Tritt A."/>
            <person name="Yoshinaga Y."/>
            <person name="Zwiers L.-H."/>
            <person name="Turgeon B."/>
            <person name="Goodwin S."/>
            <person name="Spatafora J."/>
            <person name="Crous P."/>
            <person name="Grigoriev I."/>
        </authorList>
    </citation>
    <scope>NUCLEOTIDE SEQUENCE</scope>
    <source>
        <strain evidence="1 3">CBS 304.34</strain>
    </source>
</reference>
<gene>
    <name evidence="1 3" type="ORF">BDZ99DRAFT_466355</name>
</gene>
<dbReference type="Proteomes" id="UP000504636">
    <property type="component" value="Unplaced"/>
</dbReference>
<reference evidence="3" key="3">
    <citation type="submission" date="2025-04" db="UniProtKB">
        <authorList>
            <consortium name="RefSeq"/>
        </authorList>
    </citation>
    <scope>IDENTIFICATION</scope>
    <source>
        <strain evidence="3">CBS 304.34</strain>
    </source>
</reference>
<reference evidence="3" key="2">
    <citation type="submission" date="2020-04" db="EMBL/GenBank/DDBJ databases">
        <authorList>
            <consortium name="NCBI Genome Project"/>
        </authorList>
    </citation>
    <scope>NUCLEOTIDE SEQUENCE</scope>
    <source>
        <strain evidence="3">CBS 304.34</strain>
    </source>
</reference>
<evidence type="ECO:0000313" key="3">
    <source>
        <dbReference type="RefSeq" id="XP_033573032.1"/>
    </source>
</evidence>
<protein>
    <submittedName>
        <fullName evidence="1 3">Uncharacterized protein</fullName>
    </submittedName>
</protein>
<keyword evidence="2" id="KW-1185">Reference proteome</keyword>
<dbReference type="RefSeq" id="XP_033573032.1">
    <property type="nucleotide sequence ID" value="XM_033720752.1"/>
</dbReference>